<protein>
    <submittedName>
        <fullName evidence="2">Uncharacterized protein</fullName>
    </submittedName>
</protein>
<reference evidence="3" key="1">
    <citation type="submission" date="2017-09" db="EMBL/GenBank/DDBJ databases">
        <title>Depth-based differentiation of microbial function through sediment-hosted aquifers and enrichment of novel symbionts in the deep terrestrial subsurface.</title>
        <authorList>
            <person name="Probst A.J."/>
            <person name="Ladd B."/>
            <person name="Jarett J.K."/>
            <person name="Geller-Mcgrath D.E."/>
            <person name="Sieber C.M.K."/>
            <person name="Emerson J.B."/>
            <person name="Anantharaman K."/>
            <person name="Thomas B.C."/>
            <person name="Malmstrom R."/>
            <person name="Stieglmeier M."/>
            <person name="Klingl A."/>
            <person name="Woyke T."/>
            <person name="Ryan C.M."/>
            <person name="Banfield J.F."/>
        </authorList>
    </citation>
    <scope>NUCLEOTIDE SEQUENCE [LARGE SCALE GENOMIC DNA]</scope>
</reference>
<keyword evidence="1" id="KW-0812">Transmembrane</keyword>
<proteinExistence type="predicted"/>
<dbReference type="Gene3D" id="1.25.40.10">
    <property type="entry name" value="Tetratricopeptide repeat domain"/>
    <property type="match status" value="1"/>
</dbReference>
<keyword evidence="1" id="KW-1133">Transmembrane helix</keyword>
<feature type="transmembrane region" description="Helical" evidence="1">
    <location>
        <begin position="25"/>
        <end position="48"/>
    </location>
</feature>
<keyword evidence="1" id="KW-0472">Membrane</keyword>
<organism evidence="2 3">
    <name type="scientific">Candidatus Kaiserbacteria bacterium CG10_big_fil_rev_8_21_14_0_10_43_70</name>
    <dbReference type="NCBI Taxonomy" id="1974605"/>
    <lineage>
        <taxon>Bacteria</taxon>
        <taxon>Candidatus Kaiseribacteriota</taxon>
    </lineage>
</organism>
<evidence type="ECO:0000313" key="3">
    <source>
        <dbReference type="Proteomes" id="UP000230706"/>
    </source>
</evidence>
<accession>A0A2H0ULB0</accession>
<dbReference type="AlphaFoldDB" id="A0A2H0ULB0"/>
<gene>
    <name evidence="2" type="ORF">COU13_00355</name>
</gene>
<dbReference type="EMBL" id="PFBF01000004">
    <property type="protein sequence ID" value="PIR86565.1"/>
    <property type="molecule type" value="Genomic_DNA"/>
</dbReference>
<dbReference type="Proteomes" id="UP000230706">
    <property type="component" value="Unassembled WGS sequence"/>
</dbReference>
<dbReference type="InterPro" id="IPR011990">
    <property type="entry name" value="TPR-like_helical_dom_sf"/>
</dbReference>
<name>A0A2H0ULB0_9BACT</name>
<evidence type="ECO:0000256" key="1">
    <source>
        <dbReference type="SAM" id="Phobius"/>
    </source>
</evidence>
<sequence>MEVNEQKEVDKDIRIRTSDEARSKFGFMTWVSVASVLILIFLFASFLVGSKDSGDSFIESIWKSVLKITLQKDGLSEPELLSTLLEETRTGDYESAIEIYNQVLESNPSSSELANAVRNSVTARYKTGGTDEYLDAIRDLKAVVADKSASLNVRIQALNTLAGSYSQSGENPAIYQEIYSGEPFSQFVVPGDPIATTRNLYEWGYTAYPTAKAGVAISGLYVRDVINNPDISEAVKSDYIAKTKQYLAEAEALVNRENLLQNPESNNLAGYKVWRAFSVGALGYLGEEPYESEYEKEYKNLESDFSKISNVEALQYKPFAHWMYSTFLLLKGEPRDVVVKEIEKAVAFYNNDTNKEVNEFAEYMRNWKDKKEFVNDDFMTREVVTLMSISSIFSDFVQKI</sequence>
<comment type="caution">
    <text evidence="2">The sequence shown here is derived from an EMBL/GenBank/DDBJ whole genome shotgun (WGS) entry which is preliminary data.</text>
</comment>
<evidence type="ECO:0000313" key="2">
    <source>
        <dbReference type="EMBL" id="PIR86565.1"/>
    </source>
</evidence>